<reference evidence="4" key="1">
    <citation type="submission" date="2025-08" db="UniProtKB">
        <authorList>
            <consortium name="RefSeq"/>
        </authorList>
    </citation>
    <scope>IDENTIFICATION</scope>
</reference>
<organism evidence="3 4">
    <name type="scientific">Stegastes partitus</name>
    <name type="common">bicolor damselfish</name>
    <dbReference type="NCBI Taxonomy" id="144197"/>
    <lineage>
        <taxon>Eukaryota</taxon>
        <taxon>Metazoa</taxon>
        <taxon>Chordata</taxon>
        <taxon>Craniata</taxon>
        <taxon>Vertebrata</taxon>
        <taxon>Euteleostomi</taxon>
        <taxon>Actinopterygii</taxon>
        <taxon>Neopterygii</taxon>
        <taxon>Teleostei</taxon>
        <taxon>Neoteleostei</taxon>
        <taxon>Acanthomorphata</taxon>
        <taxon>Ovalentaria</taxon>
        <taxon>Pomacentridae</taxon>
        <taxon>Stegastes</taxon>
    </lineage>
</organism>
<evidence type="ECO:0000256" key="2">
    <source>
        <dbReference type="SAM" id="MobiDB-lite"/>
    </source>
</evidence>
<feature type="coiled-coil region" evidence="1">
    <location>
        <begin position="33"/>
        <end position="109"/>
    </location>
</feature>
<name>A0A9Y4NQ33_9TELE</name>
<evidence type="ECO:0000256" key="1">
    <source>
        <dbReference type="SAM" id="Coils"/>
    </source>
</evidence>
<feature type="compositionally biased region" description="Basic and acidic residues" evidence="2">
    <location>
        <begin position="344"/>
        <end position="354"/>
    </location>
</feature>
<proteinExistence type="predicted"/>
<sequence length="470" mass="53820">MVIQLCEASVTMVIQLCNISYHGDLARCSEQQVLRLQAENQSLQLHLEDAQRHCRQLENSARSHTQNASVQQGELCLLQKEAQALRERQVESSRQQAELEAELHLLREELSRQVTLGQAHVTSQLVDRMSGKHSELEGRLDDLLSRIAMETQEIKELEQQLTNGQILANEALQRDLEEVICGLQEYLRGLRQQARRSEQQVLRLQAENQSLQLHLEDAQRHCRQLENSARSHTQNASVQQGELCLLQKEAQALRERQVESSRQQAELEAELHLLREELSRQVTLGQFQCEALQAAAHKEKQSGEFRECQLQSTIHHLQEDKSSLQQLIQCLQVQLSQSKAQLDHTRAQLDHSRAQLDPSALSDYQEDTLSRDSTEQQNRTSRHNRASRRHVDQDQSDGHRRSLDRLDRKLRQLGRSMSAADQLTAEQLEVSIEQLRALNLTVELLQAQVCSSTATRQHGNMATRQHGNTQ</sequence>
<accession>A0A9Y4NQ33</accession>
<gene>
    <name evidence="4" type="primary">LOC103373279</name>
</gene>
<evidence type="ECO:0000313" key="3">
    <source>
        <dbReference type="Proteomes" id="UP000694891"/>
    </source>
</evidence>
<feature type="compositionally biased region" description="Basic and acidic residues" evidence="2">
    <location>
        <begin position="389"/>
        <end position="405"/>
    </location>
</feature>
<protein>
    <submittedName>
        <fullName evidence="4">Centriolin-like</fullName>
    </submittedName>
</protein>
<keyword evidence="1" id="KW-0175">Coiled coil</keyword>
<evidence type="ECO:0000313" key="4">
    <source>
        <dbReference type="RefSeq" id="XP_008301350.1"/>
    </source>
</evidence>
<dbReference type="RefSeq" id="XP_008301350.1">
    <property type="nucleotide sequence ID" value="XM_008303128.1"/>
</dbReference>
<dbReference type="Proteomes" id="UP000694891">
    <property type="component" value="Unplaced"/>
</dbReference>
<dbReference type="AlphaFoldDB" id="A0A9Y4NQ33"/>
<dbReference type="GeneID" id="103373279"/>
<feature type="coiled-coil region" evidence="1">
    <location>
        <begin position="133"/>
        <end position="277"/>
    </location>
</feature>
<feature type="region of interest" description="Disordered" evidence="2">
    <location>
        <begin position="344"/>
        <end position="405"/>
    </location>
</feature>
<keyword evidence="3" id="KW-1185">Reference proteome</keyword>